<feature type="transmembrane region" description="Helical" evidence="1">
    <location>
        <begin position="12"/>
        <end position="31"/>
    </location>
</feature>
<evidence type="ECO:0000313" key="2">
    <source>
        <dbReference type="EMBL" id="MCQ6963599.1"/>
    </source>
</evidence>
<name>A0AAE3HCM8_9EURY</name>
<dbReference type="InterPro" id="IPR037997">
    <property type="entry name" value="Dgk1-like"/>
</dbReference>
<organism evidence="2 3">
    <name type="scientific">Methanolobus chelungpuianus</name>
    <dbReference type="NCBI Taxonomy" id="502115"/>
    <lineage>
        <taxon>Archaea</taxon>
        <taxon>Methanobacteriati</taxon>
        <taxon>Methanobacteriota</taxon>
        <taxon>Stenosarchaea group</taxon>
        <taxon>Methanomicrobia</taxon>
        <taxon>Methanosarcinales</taxon>
        <taxon>Methanosarcinaceae</taxon>
        <taxon>Methanolobus</taxon>
    </lineage>
</organism>
<evidence type="ECO:0000256" key="1">
    <source>
        <dbReference type="SAM" id="Phobius"/>
    </source>
</evidence>
<reference evidence="2 3" key="1">
    <citation type="journal article" date="2011" name="Appl. Environ. Microbiol.">
        <title>Methanogenic archaea isolated from Taiwan's Chelungpu fault.</title>
        <authorList>
            <person name="Wu S.Y."/>
            <person name="Lai M.C."/>
        </authorList>
    </citation>
    <scope>NUCLEOTIDE SEQUENCE [LARGE SCALE GENOMIC DNA]</scope>
    <source>
        <strain evidence="2 3">St545Mb</strain>
    </source>
</reference>
<dbReference type="RefSeq" id="WP_256623501.1">
    <property type="nucleotide sequence ID" value="NZ_JTEO01000006.1"/>
</dbReference>
<comment type="caution">
    <text evidence="2">The sequence shown here is derived from an EMBL/GenBank/DDBJ whole genome shotgun (WGS) entry which is preliminary data.</text>
</comment>
<gene>
    <name evidence="2" type="ORF">PV02_11000</name>
</gene>
<dbReference type="PANTHER" id="PTHR31303">
    <property type="entry name" value="CTP-DEPENDENT DIACYLGLYCEROL KINASE 1"/>
    <property type="match status" value="1"/>
</dbReference>
<proteinExistence type="predicted"/>
<feature type="transmembrane region" description="Helical" evidence="1">
    <location>
        <begin position="37"/>
        <end position="54"/>
    </location>
</feature>
<feature type="transmembrane region" description="Helical" evidence="1">
    <location>
        <begin position="103"/>
        <end position="123"/>
    </location>
</feature>
<keyword evidence="3" id="KW-1185">Reference proteome</keyword>
<accession>A0AAE3HCM8</accession>
<dbReference type="Proteomes" id="UP001206983">
    <property type="component" value="Unassembled WGS sequence"/>
</dbReference>
<dbReference type="GO" id="GO:0004143">
    <property type="term" value="F:ATP-dependent diacylglycerol kinase activity"/>
    <property type="evidence" value="ECO:0007669"/>
    <property type="project" value="InterPro"/>
</dbReference>
<feature type="transmembrane region" description="Helical" evidence="1">
    <location>
        <begin position="143"/>
        <end position="169"/>
    </location>
</feature>
<keyword evidence="1" id="KW-0472">Membrane</keyword>
<feature type="transmembrane region" description="Helical" evidence="1">
    <location>
        <begin position="189"/>
        <end position="208"/>
    </location>
</feature>
<keyword evidence="1" id="KW-1133">Transmembrane helix</keyword>
<dbReference type="PANTHER" id="PTHR31303:SF1">
    <property type="entry name" value="CTP-DEPENDENT DIACYLGLYCEROL KINASE 1"/>
    <property type="match status" value="1"/>
</dbReference>
<feature type="transmembrane region" description="Helical" evidence="1">
    <location>
        <begin position="78"/>
        <end position="97"/>
    </location>
</feature>
<dbReference type="AlphaFoldDB" id="A0AAE3HCM8"/>
<keyword evidence="1" id="KW-0812">Transmembrane</keyword>
<dbReference type="EMBL" id="JTEO01000006">
    <property type="protein sequence ID" value="MCQ6963599.1"/>
    <property type="molecule type" value="Genomic_DNA"/>
</dbReference>
<sequence>MSDKRPFLTGEIGRQLIHMLTGAGFIIAIYLSGDHAVPVFAVLLAVAVFMSVLFKQPDISRKTPGIFRRFARPRIQTVKMQGTILLLSGVLVTLFFFPRNIAYASVAIVALGDSIATVVGVLIGRHRLPYSKSKTVEGTVSGLAAAFAGALLFVSPVQAAAGALGGMFIESVIKLQTVRKVSLTGLIKFFLNDNFLIPVFSAMVMFAIR</sequence>
<protein>
    <submittedName>
        <fullName evidence="2">Integral membrane protein</fullName>
    </submittedName>
</protein>
<evidence type="ECO:0000313" key="3">
    <source>
        <dbReference type="Proteomes" id="UP001206983"/>
    </source>
</evidence>